<reference evidence="10" key="2">
    <citation type="journal article" date="2021" name="PeerJ">
        <title>Extensive microbial diversity within the chicken gut microbiome revealed by metagenomics and culture.</title>
        <authorList>
            <person name="Gilroy R."/>
            <person name="Ravi A."/>
            <person name="Getino M."/>
            <person name="Pursley I."/>
            <person name="Horton D.L."/>
            <person name="Alikhan N.F."/>
            <person name="Baker D."/>
            <person name="Gharbi K."/>
            <person name="Hall N."/>
            <person name="Watson M."/>
            <person name="Adriaenssens E.M."/>
            <person name="Foster-Nyarko E."/>
            <person name="Jarju S."/>
            <person name="Secka A."/>
            <person name="Antonio M."/>
            <person name="Oren A."/>
            <person name="Chaudhuri R.R."/>
            <person name="La Ragione R."/>
            <person name="Hildebrand F."/>
            <person name="Pallen M.J."/>
        </authorList>
    </citation>
    <scope>NUCLEOTIDE SEQUENCE</scope>
    <source>
        <strain evidence="10">CHK188-20938</strain>
    </source>
</reference>
<evidence type="ECO:0000256" key="1">
    <source>
        <dbReference type="ARBA" id="ARBA00004651"/>
    </source>
</evidence>
<evidence type="ECO:0000313" key="10">
    <source>
        <dbReference type="EMBL" id="HIV24289.1"/>
    </source>
</evidence>
<dbReference type="InterPro" id="IPR004485">
    <property type="entry name" value="Cobalamin_biosynth_CobD/CbiB"/>
</dbReference>
<evidence type="ECO:0000256" key="3">
    <source>
        <dbReference type="ARBA" id="ARBA00006263"/>
    </source>
</evidence>
<comment type="subcellular location">
    <subcellularLocation>
        <location evidence="1 9">Cell membrane</location>
        <topology evidence="1 9">Multi-pass membrane protein</topology>
    </subcellularLocation>
</comment>
<dbReference type="Proteomes" id="UP000824169">
    <property type="component" value="Unassembled WGS sequence"/>
</dbReference>
<dbReference type="GO" id="GO:0009236">
    <property type="term" value="P:cobalamin biosynthetic process"/>
    <property type="evidence" value="ECO:0007669"/>
    <property type="project" value="UniProtKB-UniRule"/>
</dbReference>
<feature type="transmembrane region" description="Helical" evidence="9">
    <location>
        <begin position="300"/>
        <end position="326"/>
    </location>
</feature>
<feature type="transmembrane region" description="Helical" evidence="9">
    <location>
        <begin position="160"/>
        <end position="178"/>
    </location>
</feature>
<name>A0A9D1P208_9FIRM</name>
<comment type="caution">
    <text evidence="9">Lacks conserved residue(s) required for the propagation of feature annotation.</text>
</comment>
<proteinExistence type="inferred from homology"/>
<comment type="function">
    <text evidence="9">Converts cobyric acid to cobinamide by the addition of aminopropanol on the F carboxylic group.</text>
</comment>
<evidence type="ECO:0000256" key="4">
    <source>
        <dbReference type="ARBA" id="ARBA00022475"/>
    </source>
</evidence>
<dbReference type="AlphaFoldDB" id="A0A9D1P208"/>
<evidence type="ECO:0000256" key="2">
    <source>
        <dbReference type="ARBA" id="ARBA00004953"/>
    </source>
</evidence>
<keyword evidence="8 9" id="KW-0472">Membrane</keyword>
<keyword evidence="7 9" id="KW-1133">Transmembrane helix</keyword>
<evidence type="ECO:0000313" key="11">
    <source>
        <dbReference type="Proteomes" id="UP000824169"/>
    </source>
</evidence>
<evidence type="ECO:0000256" key="5">
    <source>
        <dbReference type="ARBA" id="ARBA00022573"/>
    </source>
</evidence>
<evidence type="ECO:0000256" key="9">
    <source>
        <dbReference type="HAMAP-Rule" id="MF_00024"/>
    </source>
</evidence>
<comment type="similarity">
    <text evidence="3 9">Belongs to the CobD/CbiB family.</text>
</comment>
<gene>
    <name evidence="9 10" type="primary">cobD</name>
    <name evidence="10" type="ORF">IAB71_00640</name>
</gene>
<evidence type="ECO:0000256" key="7">
    <source>
        <dbReference type="ARBA" id="ARBA00022989"/>
    </source>
</evidence>
<keyword evidence="5 9" id="KW-0169">Cobalamin biosynthesis</keyword>
<keyword evidence="4 9" id="KW-1003">Cell membrane</keyword>
<keyword evidence="6 9" id="KW-0812">Transmembrane</keyword>
<dbReference type="GO" id="GO:0005886">
    <property type="term" value="C:plasma membrane"/>
    <property type="evidence" value="ECO:0007669"/>
    <property type="project" value="UniProtKB-SubCell"/>
</dbReference>
<protein>
    <recommendedName>
        <fullName evidence="9">Cobalamin biosynthesis protein CobD</fullName>
    </recommendedName>
</protein>
<dbReference type="GO" id="GO:0048472">
    <property type="term" value="F:threonine-phosphate decarboxylase activity"/>
    <property type="evidence" value="ECO:0007669"/>
    <property type="project" value="InterPro"/>
</dbReference>
<dbReference type="PANTHER" id="PTHR34308">
    <property type="entry name" value="COBALAMIN BIOSYNTHESIS PROTEIN CBIB"/>
    <property type="match status" value="1"/>
</dbReference>
<organism evidence="10 11">
    <name type="scientific">Candidatus Scatomonas pullistercoris</name>
    <dbReference type="NCBI Taxonomy" id="2840920"/>
    <lineage>
        <taxon>Bacteria</taxon>
        <taxon>Bacillati</taxon>
        <taxon>Bacillota</taxon>
        <taxon>Clostridia</taxon>
        <taxon>Lachnospirales</taxon>
        <taxon>Lachnospiraceae</taxon>
        <taxon>Lachnospiraceae incertae sedis</taxon>
        <taxon>Candidatus Scatomonas</taxon>
    </lineage>
</organism>
<dbReference type="PANTHER" id="PTHR34308:SF1">
    <property type="entry name" value="COBALAMIN BIOSYNTHESIS PROTEIN CBIB"/>
    <property type="match status" value="1"/>
</dbReference>
<feature type="transmembrane region" description="Helical" evidence="9">
    <location>
        <begin position="59"/>
        <end position="81"/>
    </location>
</feature>
<evidence type="ECO:0000256" key="8">
    <source>
        <dbReference type="ARBA" id="ARBA00023136"/>
    </source>
</evidence>
<evidence type="ECO:0000256" key="6">
    <source>
        <dbReference type="ARBA" id="ARBA00022692"/>
    </source>
</evidence>
<dbReference type="HAMAP" id="MF_00024">
    <property type="entry name" value="CobD_CbiB"/>
    <property type="match status" value="1"/>
</dbReference>
<accession>A0A9D1P208</accession>
<reference evidence="10" key="1">
    <citation type="submission" date="2020-10" db="EMBL/GenBank/DDBJ databases">
        <authorList>
            <person name="Gilroy R."/>
        </authorList>
    </citation>
    <scope>NUCLEOTIDE SEQUENCE</scope>
    <source>
        <strain evidence="10">CHK188-20938</strain>
    </source>
</reference>
<dbReference type="EMBL" id="DVOO01000003">
    <property type="protein sequence ID" value="HIV24289.1"/>
    <property type="molecule type" value="Genomic_DNA"/>
</dbReference>
<comment type="caution">
    <text evidence="10">The sequence shown here is derived from an EMBL/GenBank/DDBJ whole genome shotgun (WGS) entry which is preliminary data.</text>
</comment>
<dbReference type="NCBIfam" id="TIGR00380">
    <property type="entry name" value="cobal_cbiB"/>
    <property type="match status" value="1"/>
</dbReference>
<sequence>MLDYILPAVILGFLLDLLFGDPVWLYHPVRIIGKLITFFEKILRAVFPNTKAGERTAGVFLVICVTGISTAVPLLLLRLLYGLHVWAGFALETFWCYQLLATKALKVESMRVQTAVQSGDLEKSRRAVSMIVGRDTQNLDFEGVTKAAVETVAENASDGVVAPLLFLMIGGAAGGFFYKSINTMDSMVGYKNDRYRYFGTFAARLDDVVNFIPARLAGRLMIFAAGLCGMDRKNALKIYRRDRKKHASPNSAHTEAVMAGALDIQLAGDAWYFGKLHKKPTLGDPLRPVEAEDIRRANRLMYAAALVTLILAALLRLACLGLYGYVWPVLMSGL</sequence>
<dbReference type="Pfam" id="PF03186">
    <property type="entry name" value="CobD_Cbib"/>
    <property type="match status" value="1"/>
</dbReference>
<dbReference type="GO" id="GO:0015420">
    <property type="term" value="F:ABC-type vitamin B12 transporter activity"/>
    <property type="evidence" value="ECO:0007669"/>
    <property type="project" value="UniProtKB-UniRule"/>
</dbReference>
<comment type="pathway">
    <text evidence="2 9">Cofactor biosynthesis; adenosylcobalamin biosynthesis.</text>
</comment>